<evidence type="ECO:0000256" key="2">
    <source>
        <dbReference type="ARBA" id="ARBA00010968"/>
    </source>
</evidence>
<evidence type="ECO:0000313" key="9">
    <source>
        <dbReference type="EMBL" id="ALD51571.1"/>
    </source>
</evidence>
<keyword evidence="8" id="KW-0732">Signal</keyword>
<evidence type="ECO:0000256" key="5">
    <source>
        <dbReference type="ARBA" id="ARBA00022702"/>
    </source>
</evidence>
<dbReference type="PANTHER" id="PTHR10522">
    <property type="entry name" value="GONADOLIBERIN"/>
    <property type="match status" value="1"/>
</dbReference>
<feature type="non-terminal residue" evidence="9">
    <location>
        <position position="67"/>
    </location>
</feature>
<keyword evidence="3" id="KW-0964">Secreted</keyword>
<comment type="function">
    <text evidence="7">Stimulates the secretion of gonadotropins.</text>
</comment>
<evidence type="ECO:0000256" key="3">
    <source>
        <dbReference type="ARBA" id="ARBA00022525"/>
    </source>
</evidence>
<evidence type="ECO:0000256" key="8">
    <source>
        <dbReference type="SAM" id="SignalP"/>
    </source>
</evidence>
<reference evidence="9" key="1">
    <citation type="journal article" date="2015" name="Mol. Biol. Evol.">
        <title>Prevertebrate Local Gene Duplication Facilitated Expansion of the Neuropeptide GPCR Superfamily.</title>
        <authorList>
            <person name="Yun S."/>
            <person name="Furlong M."/>
            <person name="Sim M."/>
            <person name="Cho M."/>
            <person name="Park S."/>
            <person name="Cho E.B."/>
            <person name="Reyes-Alcaraz A."/>
            <person name="Hwang J.I."/>
            <person name="Kim J."/>
            <person name="Seong J.Y."/>
        </authorList>
    </citation>
    <scope>NUCLEOTIDE SEQUENCE</scope>
</reference>
<keyword evidence="6 7" id="KW-0027">Amidation</keyword>
<evidence type="ECO:0000256" key="7">
    <source>
        <dbReference type="RuleBase" id="RU000635"/>
    </source>
</evidence>
<feature type="signal peptide" evidence="8">
    <location>
        <begin position="1"/>
        <end position="24"/>
    </location>
</feature>
<dbReference type="EMBL" id="KT235788">
    <property type="protein sequence ID" value="ALD51571.1"/>
    <property type="molecule type" value="mRNA"/>
</dbReference>
<dbReference type="InterPro" id="IPR002012">
    <property type="entry name" value="GnRH"/>
</dbReference>
<name>A0A0M4JBG2_LATCH</name>
<dbReference type="InterPro" id="IPR019792">
    <property type="entry name" value="Gonadoliberin"/>
</dbReference>
<organism evidence="9">
    <name type="scientific">Latimeria chalumnae</name>
    <name type="common">Coelacanth</name>
    <dbReference type="NCBI Taxonomy" id="7897"/>
    <lineage>
        <taxon>Eukaryota</taxon>
        <taxon>Metazoa</taxon>
        <taxon>Chordata</taxon>
        <taxon>Craniata</taxon>
        <taxon>Vertebrata</taxon>
        <taxon>Euteleostomi</taxon>
        <taxon>Coelacanthiformes</taxon>
        <taxon>Coelacanthidae</taxon>
        <taxon>Latimeria</taxon>
    </lineage>
</organism>
<sequence>MEITKRSILCLVVTMVFAAHSCISQHWSHGWLPGGKRDTETIETYREVRCTVLKLSQSTGSNWTAFL</sequence>
<dbReference type="GO" id="GO:0005179">
    <property type="term" value="F:hormone activity"/>
    <property type="evidence" value="ECO:0007669"/>
    <property type="project" value="UniProtKB-KW"/>
</dbReference>
<gene>
    <name evidence="9" type="primary">GnRH2</name>
</gene>
<dbReference type="AlphaFoldDB" id="A0A0M4JBG2"/>
<proteinExistence type="evidence at transcript level"/>
<feature type="chain" id="PRO_5005796262" description="Progonadoliberin" evidence="8">
    <location>
        <begin position="25"/>
        <end position="67"/>
    </location>
</feature>
<accession>A0A0M4JBG2</accession>
<keyword evidence="5 7" id="KW-0372">Hormone</keyword>
<feature type="non-terminal residue" evidence="9">
    <location>
        <position position="1"/>
    </location>
</feature>
<dbReference type="PANTHER" id="PTHR10522:SF5">
    <property type="entry name" value="PREPROGONADOTROPIN-RELEASING HORMONE 2"/>
    <property type="match status" value="1"/>
</dbReference>
<dbReference type="PROSITE" id="PS00473">
    <property type="entry name" value="GNRH"/>
    <property type="match status" value="1"/>
</dbReference>
<dbReference type="Pfam" id="PF00446">
    <property type="entry name" value="GnRH"/>
    <property type="match status" value="1"/>
</dbReference>
<keyword evidence="4" id="KW-0165">Cleavage on pair of basic residues</keyword>
<comment type="subcellular location">
    <subcellularLocation>
        <location evidence="1 7">Secreted</location>
    </subcellularLocation>
</comment>
<evidence type="ECO:0000256" key="1">
    <source>
        <dbReference type="ARBA" id="ARBA00004613"/>
    </source>
</evidence>
<comment type="similarity">
    <text evidence="2 7">Belongs to the GnRH family.</text>
</comment>
<dbReference type="GO" id="GO:0005576">
    <property type="term" value="C:extracellular region"/>
    <property type="evidence" value="ECO:0007669"/>
    <property type="project" value="UniProtKB-SubCell"/>
</dbReference>
<protein>
    <recommendedName>
        <fullName evidence="7">Progonadoliberin</fullName>
    </recommendedName>
    <component>
        <recommendedName>
            <fullName evidence="7">Gonadoliberin</fullName>
        </recommendedName>
        <alternativeName>
            <fullName evidence="7">Gonadotropin-releasing hormone</fullName>
            <shortName evidence="7">GnRH</shortName>
        </alternativeName>
        <alternativeName>
            <fullName evidence="7">Luliberin</fullName>
        </alternativeName>
        <alternativeName>
            <fullName evidence="7">Luteinizing hormone-releasing hormone</fullName>
            <shortName evidence="7">LH-RH</shortName>
        </alternativeName>
    </component>
    <component>
        <recommendedName>
            <fullName evidence="7">GnRH-associated peptide</fullName>
        </recommendedName>
        <alternativeName>
            <fullName evidence="7">GnRH-associated peptide</fullName>
        </alternativeName>
    </component>
</protein>
<evidence type="ECO:0000256" key="4">
    <source>
        <dbReference type="ARBA" id="ARBA00022685"/>
    </source>
</evidence>
<evidence type="ECO:0000256" key="6">
    <source>
        <dbReference type="ARBA" id="ARBA00022815"/>
    </source>
</evidence>